<dbReference type="RefSeq" id="WP_256618840.1">
    <property type="nucleotide sequence ID" value="NZ_JANIBC010000003.1"/>
</dbReference>
<dbReference type="AlphaFoldDB" id="A0A9X2RHK7"/>
<dbReference type="Pfam" id="PF00578">
    <property type="entry name" value="AhpC-TSA"/>
    <property type="match status" value="1"/>
</dbReference>
<dbReference type="EMBL" id="JANIBC010000003">
    <property type="protein sequence ID" value="MCQ8184979.1"/>
    <property type="molecule type" value="Genomic_DNA"/>
</dbReference>
<organism evidence="2 3">
    <name type="scientific">Parvularcula maris</name>
    <dbReference type="NCBI Taxonomy" id="2965077"/>
    <lineage>
        <taxon>Bacteria</taxon>
        <taxon>Pseudomonadati</taxon>
        <taxon>Pseudomonadota</taxon>
        <taxon>Alphaproteobacteria</taxon>
        <taxon>Parvularculales</taxon>
        <taxon>Parvularculaceae</taxon>
        <taxon>Parvularcula</taxon>
    </lineage>
</organism>
<sequence>MLIPGKPVPELEVDMLGADSWRLANAAAENFTLLLFYRGLHCPICQQQLEELNGKIGRFDELGVKVFALSMDGADRANKTFEEWDIRNVPLGYGLTREKAEEWGLYISEGFQENEPEVFSEPGTFLVRPNGELYAAYYQNVPFARPGLDDLANGLDFIIDKNYPARGTLTGASS</sequence>
<gene>
    <name evidence="2" type="ORF">NOG11_06200</name>
</gene>
<protein>
    <submittedName>
        <fullName evidence="2">AhpC/TSA family protein</fullName>
    </submittedName>
</protein>
<dbReference type="InterPro" id="IPR000866">
    <property type="entry name" value="AhpC/TSA"/>
</dbReference>
<feature type="domain" description="Thioredoxin" evidence="1">
    <location>
        <begin position="2"/>
        <end position="160"/>
    </location>
</feature>
<evidence type="ECO:0000313" key="2">
    <source>
        <dbReference type="EMBL" id="MCQ8184979.1"/>
    </source>
</evidence>
<evidence type="ECO:0000313" key="3">
    <source>
        <dbReference type="Proteomes" id="UP001142610"/>
    </source>
</evidence>
<dbReference type="CDD" id="cd02970">
    <property type="entry name" value="PRX_like2"/>
    <property type="match status" value="1"/>
</dbReference>
<keyword evidence="3" id="KW-1185">Reference proteome</keyword>
<dbReference type="SUPFAM" id="SSF52833">
    <property type="entry name" value="Thioredoxin-like"/>
    <property type="match status" value="1"/>
</dbReference>
<name>A0A9X2RHK7_9PROT</name>
<dbReference type="GO" id="GO:0016209">
    <property type="term" value="F:antioxidant activity"/>
    <property type="evidence" value="ECO:0007669"/>
    <property type="project" value="InterPro"/>
</dbReference>
<dbReference type="PROSITE" id="PS51352">
    <property type="entry name" value="THIOREDOXIN_2"/>
    <property type="match status" value="1"/>
</dbReference>
<reference evidence="2" key="1">
    <citation type="submission" date="2022-07" db="EMBL/GenBank/DDBJ databases">
        <title>Parvularcula maris sp. nov., an algicidal bacterium isolated from seawater.</title>
        <authorList>
            <person name="Li F."/>
        </authorList>
    </citation>
    <scope>NUCLEOTIDE SEQUENCE</scope>
    <source>
        <strain evidence="2">BGMRC 0090</strain>
    </source>
</reference>
<dbReference type="InterPro" id="IPR036249">
    <property type="entry name" value="Thioredoxin-like_sf"/>
</dbReference>
<proteinExistence type="predicted"/>
<dbReference type="Proteomes" id="UP001142610">
    <property type="component" value="Unassembled WGS sequence"/>
</dbReference>
<dbReference type="Gene3D" id="3.40.30.10">
    <property type="entry name" value="Glutaredoxin"/>
    <property type="match status" value="1"/>
</dbReference>
<evidence type="ECO:0000259" key="1">
    <source>
        <dbReference type="PROSITE" id="PS51352"/>
    </source>
</evidence>
<dbReference type="InterPro" id="IPR013766">
    <property type="entry name" value="Thioredoxin_domain"/>
</dbReference>
<comment type="caution">
    <text evidence="2">The sequence shown here is derived from an EMBL/GenBank/DDBJ whole genome shotgun (WGS) entry which is preliminary data.</text>
</comment>
<accession>A0A9X2RHK7</accession>
<dbReference type="GO" id="GO:0016491">
    <property type="term" value="F:oxidoreductase activity"/>
    <property type="evidence" value="ECO:0007669"/>
    <property type="project" value="InterPro"/>
</dbReference>